<reference evidence="2 3" key="1">
    <citation type="submission" date="2018-07" db="EMBL/GenBank/DDBJ databases">
        <title>Genomic Encyclopedia of Type Strains, Phase III (KMG-III): the genomes of soil and plant-associated and newly described type strains.</title>
        <authorList>
            <person name="Whitman W."/>
        </authorList>
    </citation>
    <scope>NUCLEOTIDE SEQUENCE [LARGE SCALE GENOMIC DNA]</scope>
    <source>
        <strain evidence="2 3">CECT 7287</strain>
    </source>
</reference>
<dbReference type="PANTHER" id="PTHR43649:SF12">
    <property type="entry name" value="DIACETYLCHITOBIOSE BINDING PROTEIN DASA"/>
    <property type="match status" value="1"/>
</dbReference>
<dbReference type="Proteomes" id="UP000256977">
    <property type="component" value="Unassembled WGS sequence"/>
</dbReference>
<dbReference type="PANTHER" id="PTHR43649">
    <property type="entry name" value="ARABINOSE-BINDING PROTEIN-RELATED"/>
    <property type="match status" value="1"/>
</dbReference>
<feature type="chain" id="PRO_5038764198" evidence="1">
    <location>
        <begin position="20"/>
        <end position="555"/>
    </location>
</feature>
<evidence type="ECO:0000256" key="1">
    <source>
        <dbReference type="SAM" id="SignalP"/>
    </source>
</evidence>
<feature type="signal peptide" evidence="1">
    <location>
        <begin position="1"/>
        <end position="19"/>
    </location>
</feature>
<name>A0A3D9I1F7_9BACL</name>
<dbReference type="OrthoDB" id="2752887at2"/>
<gene>
    <name evidence="2" type="ORF">DFP98_14233</name>
</gene>
<evidence type="ECO:0000313" key="2">
    <source>
        <dbReference type="EMBL" id="RED55597.1"/>
    </source>
</evidence>
<dbReference type="Pfam" id="PF01547">
    <property type="entry name" value="SBP_bac_1"/>
    <property type="match status" value="1"/>
</dbReference>
<sequence>MWKFVRKTGVLLLTLSLAACDTQLVSEPPNSSEPSELVEPSVEWNRNDVYELGKEPLNVSFYAHYSYYNMPKWGGDPSSKWIMENKKIHIQPISVEGNSPSKLQKMIAGRKLPDLIWGQRDVDLDRLRQAGLLVPLDDYIEKYPNLRTWAGSKVLNLLRSPDGKIYYFPNYYSDRAYGNAGYVVNKKIYMELGSPQLETTDDLYLYLQRVKERYPDVVPFESGLAQEGHGIDQLFSAFKEDNFSFTRYYAVVDVDSDQMTSIYKDKGFRESVKYAARLMREGLMTQDAFTQTEDQVAEKLMSGRVAVYAGADPVKLAMPAHTELSANDPDNGYFFIEPIYRSGLDKSKIYPGTYNVLGWNVSAITTSAANPEAIFAMLDWMTGPEGSSVQLWGPPGPDGYWDGFKEDGETPNFTTKYSEDPEGLAKIQSVSGDMIWVGNTKFLDQTKIKFEEALPEEKQNWATYWQKKITWDSQGDATPFINLHPMPDTKEGDIHRKVREIWLKARADSVFALSDTEVEKILDNAHELSMENGFQTYLLYITDKWHENLHKLEGE</sequence>
<dbReference type="SUPFAM" id="SSF53850">
    <property type="entry name" value="Periplasmic binding protein-like II"/>
    <property type="match status" value="1"/>
</dbReference>
<keyword evidence="3" id="KW-1185">Reference proteome</keyword>
<dbReference type="Gene3D" id="3.40.190.10">
    <property type="entry name" value="Periplasmic binding protein-like II"/>
    <property type="match status" value="2"/>
</dbReference>
<protein>
    <submittedName>
        <fullName evidence="2">Extracellular solute-binding protein</fullName>
    </submittedName>
</protein>
<organism evidence="2 3">
    <name type="scientific">Cohnella phaseoli</name>
    <dbReference type="NCBI Taxonomy" id="456490"/>
    <lineage>
        <taxon>Bacteria</taxon>
        <taxon>Bacillati</taxon>
        <taxon>Bacillota</taxon>
        <taxon>Bacilli</taxon>
        <taxon>Bacillales</taxon>
        <taxon>Paenibacillaceae</taxon>
        <taxon>Cohnella</taxon>
    </lineage>
</organism>
<dbReference type="AlphaFoldDB" id="A0A3D9I1F7"/>
<keyword evidence="1" id="KW-0732">Signal</keyword>
<evidence type="ECO:0000313" key="3">
    <source>
        <dbReference type="Proteomes" id="UP000256977"/>
    </source>
</evidence>
<dbReference type="InterPro" id="IPR006059">
    <property type="entry name" value="SBP"/>
</dbReference>
<dbReference type="EMBL" id="QRDZ01000042">
    <property type="protein sequence ID" value="RED55597.1"/>
    <property type="molecule type" value="Genomic_DNA"/>
</dbReference>
<dbReference type="InterPro" id="IPR050490">
    <property type="entry name" value="Bact_solute-bd_prot1"/>
</dbReference>
<dbReference type="RefSeq" id="WP_116065120.1">
    <property type="nucleotide sequence ID" value="NZ_QRDZ01000042.1"/>
</dbReference>
<dbReference type="PROSITE" id="PS51257">
    <property type="entry name" value="PROKAR_LIPOPROTEIN"/>
    <property type="match status" value="1"/>
</dbReference>
<accession>A0A3D9I1F7</accession>
<comment type="caution">
    <text evidence="2">The sequence shown here is derived from an EMBL/GenBank/DDBJ whole genome shotgun (WGS) entry which is preliminary data.</text>
</comment>
<proteinExistence type="predicted"/>